<sequence>MSVTPAVHAALIHAIDRLLAGEPQHSDGSLTIASLAREAGNSRATAYRATEALETFRQRIDERTSGPDVPATLRERIRELQGELREARRARHEEITDLRRSVDTLAQHVQVLTLDNERLRAHLSQQGTARHFQGPPSRIPGECILPNLPHEPSTER</sequence>
<accession>A0ABU7X7V2</accession>
<dbReference type="EMBL" id="JAVFKM010000049">
    <property type="protein sequence ID" value="MEF3119509.1"/>
    <property type="molecule type" value="Genomic_DNA"/>
</dbReference>
<feature type="region of interest" description="Disordered" evidence="1">
    <location>
        <begin position="125"/>
        <end position="156"/>
    </location>
</feature>
<name>A0ABU7X7V2_9ACTN</name>
<evidence type="ECO:0000313" key="3">
    <source>
        <dbReference type="Proteomes" id="UP001348265"/>
    </source>
</evidence>
<protein>
    <submittedName>
        <fullName evidence="2">Uncharacterized protein</fullName>
    </submittedName>
</protein>
<dbReference type="Proteomes" id="UP001348265">
    <property type="component" value="Unassembled WGS sequence"/>
</dbReference>
<proteinExistence type="predicted"/>
<evidence type="ECO:0000313" key="2">
    <source>
        <dbReference type="EMBL" id="MEF3119509.1"/>
    </source>
</evidence>
<organism evidence="2 3">
    <name type="scientific">Streptomyces chrestomyceticus</name>
    <dbReference type="NCBI Taxonomy" id="68185"/>
    <lineage>
        <taxon>Bacteria</taxon>
        <taxon>Bacillati</taxon>
        <taxon>Actinomycetota</taxon>
        <taxon>Actinomycetes</taxon>
        <taxon>Kitasatosporales</taxon>
        <taxon>Streptomycetaceae</taxon>
        <taxon>Streptomyces</taxon>
    </lineage>
</organism>
<dbReference type="RefSeq" id="WP_331790257.1">
    <property type="nucleotide sequence ID" value="NZ_JAVFKM010000049.1"/>
</dbReference>
<keyword evidence="3" id="KW-1185">Reference proteome</keyword>
<reference evidence="2 3" key="1">
    <citation type="submission" date="2023-08" db="EMBL/GenBank/DDBJ databases">
        <authorList>
            <person name="Sharma P."/>
            <person name="Verma V."/>
            <person name="Mohan M.K."/>
            <person name="Dubey A.K."/>
        </authorList>
    </citation>
    <scope>NUCLEOTIDE SEQUENCE [LARGE SCALE GENOMIC DNA]</scope>
    <source>
        <strain evidence="2 3">ADP4</strain>
    </source>
</reference>
<evidence type="ECO:0000256" key="1">
    <source>
        <dbReference type="SAM" id="MobiDB-lite"/>
    </source>
</evidence>
<gene>
    <name evidence="2" type="ORF">RB636_40895</name>
</gene>
<comment type="caution">
    <text evidence="2">The sequence shown here is derived from an EMBL/GenBank/DDBJ whole genome shotgun (WGS) entry which is preliminary data.</text>
</comment>